<name>A0ABY6RGM2_9MYCO</name>
<feature type="compositionally biased region" description="Polar residues" evidence="1">
    <location>
        <begin position="144"/>
        <end position="153"/>
    </location>
</feature>
<keyword evidence="4" id="KW-1185">Reference proteome</keyword>
<dbReference type="Pfam" id="PF05305">
    <property type="entry name" value="DUF732"/>
    <property type="match status" value="1"/>
</dbReference>
<dbReference type="EMBL" id="UPHM01000040">
    <property type="protein sequence ID" value="VAZ91875.1"/>
    <property type="molecule type" value="Genomic_DNA"/>
</dbReference>
<comment type="caution">
    <text evidence="3">The sequence shown here is derived from an EMBL/GenBank/DDBJ whole genome shotgun (WGS) entry which is preliminary data.</text>
</comment>
<feature type="region of interest" description="Disordered" evidence="1">
    <location>
        <begin position="134"/>
        <end position="159"/>
    </location>
</feature>
<feature type="domain" description="DUF732" evidence="2">
    <location>
        <begin position="36"/>
        <end position="117"/>
    </location>
</feature>
<evidence type="ECO:0000259" key="2">
    <source>
        <dbReference type="Pfam" id="PF05305"/>
    </source>
</evidence>
<dbReference type="InterPro" id="IPR007969">
    <property type="entry name" value="DUF732"/>
</dbReference>
<evidence type="ECO:0000313" key="4">
    <source>
        <dbReference type="Proteomes" id="UP000271464"/>
    </source>
</evidence>
<gene>
    <name evidence="3" type="ORF">LAUMK4_01928</name>
</gene>
<feature type="compositionally biased region" description="Gly residues" evidence="1">
    <location>
        <begin position="291"/>
        <end position="312"/>
    </location>
</feature>
<proteinExistence type="predicted"/>
<evidence type="ECO:0000313" key="3">
    <source>
        <dbReference type="EMBL" id="VAZ91875.1"/>
    </source>
</evidence>
<protein>
    <recommendedName>
        <fullName evidence="2">DUF732 domain-containing protein</fullName>
    </recommendedName>
</protein>
<sequence length="334" mass="34358">MFTGITNHTGVLATAMMILIGGAIVHGGAAAADPNQDQQFLALLEEKEIPAIENVSRVIAAAQKICRKLDGGMPADVILDGLINDAYNIDPAVRQYPARLTTTMTRFITAAVQIYCPYAQSKIASIMANPAAASEEPRRRPASYTHNAINSGSDLREPPPSDMISMSAVWQEPPDAVRLPHTTDGGAFVAGRYGDGQSDWDPHGAVLASLIGTVFAGDPLVPNPPQLPSPPPTVQILTPPPPIAPRPPSQQPPPAPQEPPSPPQEPPPPPQEPPPPPQQVEPPPAAPQPGDTGGNGGGGGGGSGRGGSGANSGGDPVEPSPVRPASPGFIQLAP</sequence>
<accession>A0ABY6RGM2</accession>
<organism evidence="3 4">
    <name type="scientific">Mycobacterium persicum</name>
    <dbReference type="NCBI Taxonomy" id="1487726"/>
    <lineage>
        <taxon>Bacteria</taxon>
        <taxon>Bacillati</taxon>
        <taxon>Actinomycetota</taxon>
        <taxon>Actinomycetes</taxon>
        <taxon>Mycobacteriales</taxon>
        <taxon>Mycobacteriaceae</taxon>
        <taxon>Mycobacterium</taxon>
    </lineage>
</organism>
<dbReference type="RefSeq" id="WP_122526410.1">
    <property type="nucleotide sequence ID" value="NZ_UPHM01000040.1"/>
</dbReference>
<feature type="compositionally biased region" description="Pro residues" evidence="1">
    <location>
        <begin position="221"/>
        <end position="287"/>
    </location>
</feature>
<evidence type="ECO:0000256" key="1">
    <source>
        <dbReference type="SAM" id="MobiDB-lite"/>
    </source>
</evidence>
<dbReference type="Proteomes" id="UP000271464">
    <property type="component" value="Unassembled WGS sequence"/>
</dbReference>
<reference evidence="3 4" key="1">
    <citation type="submission" date="2018-09" db="EMBL/GenBank/DDBJ databases">
        <authorList>
            <person name="Tagini F."/>
        </authorList>
    </citation>
    <scope>NUCLEOTIDE SEQUENCE [LARGE SCALE GENOMIC DNA]</scope>
    <source>
        <strain evidence="3 4">MK4</strain>
    </source>
</reference>
<feature type="region of interest" description="Disordered" evidence="1">
    <location>
        <begin position="221"/>
        <end position="334"/>
    </location>
</feature>